<feature type="compositionally biased region" description="Polar residues" evidence="1">
    <location>
        <begin position="88"/>
        <end position="97"/>
    </location>
</feature>
<dbReference type="Pfam" id="PF08590">
    <property type="entry name" value="DUF1771"/>
    <property type="match status" value="1"/>
</dbReference>
<dbReference type="InterPro" id="IPR056254">
    <property type="entry name" value="At5g58720/SDE5-like_UBA-like"/>
</dbReference>
<sequence length="595" mass="66359">MKPSKSNRSKAKKKRKPSSPSPAQPQFPSLSIDKPVHLGSDADGVDERRSETLTLAWLTSAFSSVPFEQIASAYAESGRDPFKAAGILTSTMKPSESNNGGGNKKKMKKKKRNPSLPSLPQSEQIPRWGSDTEGEDEQNETLDLNWLTGAFSSLSFDQIASAYTEAGRDPFKTAGILGAQLEDPEDALQAVAEIEEEKRKKKKKAVAASSGIVADVIGREYVKPSSNGRREVKNGNGKDRKYSVEEGEEFLCSMLGESSELGMGVVKDVLCQCGNDVEKALDALLDISSSYNQSMKRDHGNYSFKFAELSSGASQENDIYSYQITDKTSDSTYHPSEKENDILQYAGYGCRDNNSHLVNTEEQPHSRSRDINPALQQKVLESLFKIPDSPTNESNSMNWKKLVQQVESFGQGLEYRNGNITEPLLNTSKENEYQVCRSVARKHWDTMKDYYQKAAVAYSRGERAHATQLSETGRIHRDLARKEDEKASREIFKARNKGIRNVVTIDLHGQHVKQGIQLLKLHLMLFTYIPSIQFLKVITGCGGDGPGNGKLKRTVISLVKREGIDWCEENSGTLLLRLDGLKEYNFMEEDDYYSE</sequence>
<dbReference type="InterPro" id="IPR002625">
    <property type="entry name" value="Smr_dom"/>
</dbReference>
<dbReference type="PROSITE" id="PS50828">
    <property type="entry name" value="SMR"/>
    <property type="match status" value="1"/>
</dbReference>
<dbReference type="OrthoDB" id="3231855at2759"/>
<accession>A0A5P1EMY9</accession>
<evidence type="ECO:0000256" key="1">
    <source>
        <dbReference type="SAM" id="MobiDB-lite"/>
    </source>
</evidence>
<feature type="compositionally biased region" description="Polar residues" evidence="1">
    <location>
        <begin position="115"/>
        <end position="124"/>
    </location>
</feature>
<evidence type="ECO:0000313" key="3">
    <source>
        <dbReference type="EMBL" id="ONK67023.1"/>
    </source>
</evidence>
<dbReference type="SMART" id="SM01162">
    <property type="entry name" value="DUF1771"/>
    <property type="match status" value="1"/>
</dbReference>
<keyword evidence="4" id="KW-1185">Reference proteome</keyword>
<feature type="region of interest" description="Disordered" evidence="1">
    <location>
        <begin position="85"/>
        <end position="141"/>
    </location>
</feature>
<dbReference type="Gramene" id="ONK67023">
    <property type="protein sequence ID" value="ONK67023"/>
    <property type="gene ID" value="A4U43_C06F14730"/>
</dbReference>
<dbReference type="EMBL" id="CM007386">
    <property type="protein sequence ID" value="ONK67023.1"/>
    <property type="molecule type" value="Genomic_DNA"/>
</dbReference>
<dbReference type="AlphaFoldDB" id="A0A5P1EMY9"/>
<feature type="compositionally biased region" description="Basic residues" evidence="1">
    <location>
        <begin position="103"/>
        <end position="113"/>
    </location>
</feature>
<dbReference type="InterPro" id="IPR013899">
    <property type="entry name" value="DUF1771"/>
</dbReference>
<evidence type="ECO:0000259" key="2">
    <source>
        <dbReference type="PROSITE" id="PS50828"/>
    </source>
</evidence>
<evidence type="ECO:0000313" key="4">
    <source>
        <dbReference type="Proteomes" id="UP000243459"/>
    </source>
</evidence>
<dbReference type="InterPro" id="IPR055319">
    <property type="entry name" value="At5g58720-like"/>
</dbReference>
<gene>
    <name evidence="3" type="ORF">A4U43_C06F14730</name>
</gene>
<dbReference type="Pfam" id="PF24767">
    <property type="entry name" value="UBA_At5g58720"/>
    <property type="match status" value="2"/>
</dbReference>
<dbReference type="SMART" id="SM00463">
    <property type="entry name" value="SMR"/>
    <property type="match status" value="1"/>
</dbReference>
<dbReference type="Gene3D" id="3.30.1370.110">
    <property type="match status" value="1"/>
</dbReference>
<reference evidence="4" key="1">
    <citation type="journal article" date="2017" name="Nat. Commun.">
        <title>The asparagus genome sheds light on the origin and evolution of a young Y chromosome.</title>
        <authorList>
            <person name="Harkess A."/>
            <person name="Zhou J."/>
            <person name="Xu C."/>
            <person name="Bowers J.E."/>
            <person name="Van der Hulst R."/>
            <person name="Ayyampalayam S."/>
            <person name="Mercati F."/>
            <person name="Riccardi P."/>
            <person name="McKain M.R."/>
            <person name="Kakrana A."/>
            <person name="Tang H."/>
            <person name="Ray J."/>
            <person name="Groenendijk J."/>
            <person name="Arikit S."/>
            <person name="Mathioni S.M."/>
            <person name="Nakano M."/>
            <person name="Shan H."/>
            <person name="Telgmann-Rauber A."/>
            <person name="Kanno A."/>
            <person name="Yue Z."/>
            <person name="Chen H."/>
            <person name="Li W."/>
            <person name="Chen Y."/>
            <person name="Xu X."/>
            <person name="Zhang Y."/>
            <person name="Luo S."/>
            <person name="Chen H."/>
            <person name="Gao J."/>
            <person name="Mao Z."/>
            <person name="Pires J.C."/>
            <person name="Luo M."/>
            <person name="Kudrna D."/>
            <person name="Wing R.A."/>
            <person name="Meyers B.C."/>
            <person name="Yi K."/>
            <person name="Kong H."/>
            <person name="Lavrijsen P."/>
            <person name="Sunseri F."/>
            <person name="Falavigna A."/>
            <person name="Ye Y."/>
            <person name="Leebens-Mack J.H."/>
            <person name="Chen G."/>
        </authorList>
    </citation>
    <scope>NUCLEOTIDE SEQUENCE [LARGE SCALE GENOMIC DNA]</scope>
    <source>
        <strain evidence="4">cv. DH0086</strain>
    </source>
</reference>
<feature type="domain" description="Smr" evidence="2">
    <location>
        <begin position="505"/>
        <end position="579"/>
    </location>
</feature>
<dbReference type="Proteomes" id="UP000243459">
    <property type="component" value="Chromosome 6"/>
</dbReference>
<feature type="compositionally biased region" description="Basic residues" evidence="1">
    <location>
        <begin position="1"/>
        <end position="17"/>
    </location>
</feature>
<dbReference type="OMA" id="IPEQRTY"/>
<organism evidence="3 4">
    <name type="scientific">Asparagus officinalis</name>
    <name type="common">Garden asparagus</name>
    <dbReference type="NCBI Taxonomy" id="4686"/>
    <lineage>
        <taxon>Eukaryota</taxon>
        <taxon>Viridiplantae</taxon>
        <taxon>Streptophyta</taxon>
        <taxon>Embryophyta</taxon>
        <taxon>Tracheophyta</taxon>
        <taxon>Spermatophyta</taxon>
        <taxon>Magnoliopsida</taxon>
        <taxon>Liliopsida</taxon>
        <taxon>Asparagales</taxon>
        <taxon>Asparagaceae</taxon>
        <taxon>Asparagoideae</taxon>
        <taxon>Asparagus</taxon>
    </lineage>
</organism>
<feature type="region of interest" description="Disordered" evidence="1">
    <location>
        <begin position="1"/>
        <end position="46"/>
    </location>
</feature>
<dbReference type="SUPFAM" id="SSF160443">
    <property type="entry name" value="SMR domain-like"/>
    <property type="match status" value="1"/>
</dbReference>
<dbReference type="InterPro" id="IPR036063">
    <property type="entry name" value="Smr_dom_sf"/>
</dbReference>
<dbReference type="PANTHER" id="PTHR47676:SF1">
    <property type="entry name" value="SMR DOMAIN-CONTAINING PROTEIN"/>
    <property type="match status" value="1"/>
</dbReference>
<dbReference type="PANTHER" id="PTHR47676">
    <property type="entry name" value="OS01G0225100 PROTEIN"/>
    <property type="match status" value="1"/>
</dbReference>
<name>A0A5P1EMY9_ASPOF</name>
<protein>
    <recommendedName>
        <fullName evidence="2">Smr domain-containing protein</fullName>
    </recommendedName>
</protein>
<proteinExistence type="predicted"/>